<comment type="similarity">
    <text evidence="1">Belongs to the glycosyltransferase 2 family. WaaE/KdtX subfamily.</text>
</comment>
<evidence type="ECO:0000313" key="3">
    <source>
        <dbReference type="EMBL" id="SBV94516.1"/>
    </source>
</evidence>
<accession>A0A212J4Z1</accession>
<sequence>MYKYRHRLANMVDNVNTYKKLPFSAIVTGYNEGYILEDCLKSISFCENIKYVDQGSNDNSIEIAKQYSNEIIEHERVPLGEAIVAEYYKSEKYDWILIIDPDERISFELYKDIIALFEKGIPDNIGAILVPCIYYYKKHPLKGTRWGGIHSRMLLFHKDRCKMTGVVHAGRTVLPPYEPFWIAYNGKNIDHHYWMISFSQLREKHLRYLKLEAESRNFMGFIASKKGIIKRPFKAFHSCFLKMKGYKDGLYGLLLSFFWAWYDTCAEIRLYKYQKQQK</sequence>
<dbReference type="PANTHER" id="PTHR43630:SF2">
    <property type="entry name" value="GLYCOSYLTRANSFERASE"/>
    <property type="match status" value="1"/>
</dbReference>
<dbReference type="EMBL" id="FLUL01000001">
    <property type="protein sequence ID" value="SBV94516.1"/>
    <property type="molecule type" value="Genomic_DNA"/>
</dbReference>
<dbReference type="InterPro" id="IPR029044">
    <property type="entry name" value="Nucleotide-diphossugar_trans"/>
</dbReference>
<dbReference type="Pfam" id="PF00535">
    <property type="entry name" value="Glycos_transf_2"/>
    <property type="match status" value="1"/>
</dbReference>
<dbReference type="Gene3D" id="3.90.550.10">
    <property type="entry name" value="Spore Coat Polysaccharide Biosynthesis Protein SpsA, Chain A"/>
    <property type="match status" value="1"/>
</dbReference>
<proteinExistence type="inferred from homology"/>
<dbReference type="AlphaFoldDB" id="A0A212J4Z1"/>
<dbReference type="InterPro" id="IPR001173">
    <property type="entry name" value="Glyco_trans_2-like"/>
</dbReference>
<dbReference type="PANTHER" id="PTHR43630">
    <property type="entry name" value="POLY-BETA-1,6-N-ACETYL-D-GLUCOSAMINE SYNTHASE"/>
    <property type="match status" value="1"/>
</dbReference>
<protein>
    <recommendedName>
        <fullName evidence="2">Glycosyltransferase 2-like domain-containing protein</fullName>
    </recommendedName>
</protein>
<evidence type="ECO:0000256" key="1">
    <source>
        <dbReference type="ARBA" id="ARBA00038494"/>
    </source>
</evidence>
<feature type="domain" description="Glycosyltransferase 2-like" evidence="2">
    <location>
        <begin position="24"/>
        <end position="133"/>
    </location>
</feature>
<dbReference type="SUPFAM" id="SSF53448">
    <property type="entry name" value="Nucleotide-diphospho-sugar transferases"/>
    <property type="match status" value="1"/>
</dbReference>
<organism evidence="3">
    <name type="scientific">uncultured Dysgonomonas sp</name>
    <dbReference type="NCBI Taxonomy" id="206096"/>
    <lineage>
        <taxon>Bacteria</taxon>
        <taxon>Pseudomonadati</taxon>
        <taxon>Bacteroidota</taxon>
        <taxon>Bacteroidia</taxon>
        <taxon>Bacteroidales</taxon>
        <taxon>Dysgonomonadaceae</taxon>
        <taxon>Dysgonomonas</taxon>
        <taxon>environmental samples</taxon>
    </lineage>
</organism>
<name>A0A212J4Z1_9BACT</name>
<evidence type="ECO:0000259" key="2">
    <source>
        <dbReference type="Pfam" id="PF00535"/>
    </source>
</evidence>
<gene>
    <name evidence="3" type="ORF">KL86DYS2_10742</name>
</gene>
<reference evidence="3" key="1">
    <citation type="submission" date="2016-04" db="EMBL/GenBank/DDBJ databases">
        <authorList>
            <person name="Evans L.H."/>
            <person name="Alamgir A."/>
            <person name="Owens N."/>
            <person name="Weber N.D."/>
            <person name="Virtaneva K."/>
            <person name="Barbian K."/>
            <person name="Babar A."/>
            <person name="Rosenke K."/>
        </authorList>
    </citation>
    <scope>NUCLEOTIDE SEQUENCE</scope>
    <source>
        <strain evidence="3">86-2</strain>
    </source>
</reference>